<dbReference type="EMBL" id="CP001778">
    <property type="protein sequence ID" value="ADD40824.1"/>
    <property type="molecule type" value="Genomic_DNA"/>
</dbReference>
<dbReference type="RefSeq" id="WP_013016395.1">
    <property type="nucleotide sequence ID" value="NC_013947.1"/>
</dbReference>
<dbReference type="HOGENOM" id="CLU_1004391_0_0_11"/>
<dbReference type="STRING" id="446470.Snas_1114"/>
<protein>
    <submittedName>
        <fullName evidence="1">Uncharacterized protein</fullName>
    </submittedName>
</protein>
<dbReference type="KEGG" id="sna:Snas_1114"/>
<reference evidence="1 2" key="1">
    <citation type="journal article" date="2009" name="Stand. Genomic Sci.">
        <title>Complete genome sequence of Stackebrandtia nassauensis type strain (LLR-40K-21).</title>
        <authorList>
            <person name="Munk C."/>
            <person name="Lapidus A."/>
            <person name="Copeland A."/>
            <person name="Jando M."/>
            <person name="Mayilraj S."/>
            <person name="Glavina Del Rio T."/>
            <person name="Nolan M."/>
            <person name="Chen F."/>
            <person name="Lucas S."/>
            <person name="Tice H."/>
            <person name="Cheng J.F."/>
            <person name="Han C."/>
            <person name="Detter J.C."/>
            <person name="Bruce D."/>
            <person name="Goodwin L."/>
            <person name="Chain P."/>
            <person name="Pitluck S."/>
            <person name="Goker M."/>
            <person name="Ovchinikova G."/>
            <person name="Pati A."/>
            <person name="Ivanova N."/>
            <person name="Mavromatis K."/>
            <person name="Chen A."/>
            <person name="Palaniappan K."/>
            <person name="Land M."/>
            <person name="Hauser L."/>
            <person name="Chang Y.J."/>
            <person name="Jeffries C.D."/>
            <person name="Bristow J."/>
            <person name="Eisen J.A."/>
            <person name="Markowitz V."/>
            <person name="Hugenholtz P."/>
            <person name="Kyrpides N.C."/>
            <person name="Klenk H.P."/>
        </authorList>
    </citation>
    <scope>NUCLEOTIDE SEQUENCE [LARGE SCALE GENOMIC DNA]</scope>
    <source>
        <strain evidence="2">DSM 44728 / CIP 108903 / NRRL B-16338 / NBRC 102104 / LLR-40K-21</strain>
    </source>
</reference>
<accession>D3QB07</accession>
<sequence>MVGVSEASPEDDLKSLALGALGSKLEEFATHIGLSGVSASAPVMHEYRGLFDEVLDQVLSVTTEPEALRKGVAVIGESVANLAGMPWLAARAFGCVAGELVKPGARQVQWTPDLIGAAATEAFLIVDSAMCARNGVLAVCPSVEILIGVFGDSVVAAKLDSIMESLTISGRQFTPQSSQLASNVRKRSTTRVPWTPFAPVAGDPDFDPAAAAVAVVRRTGRREDRSGLAGIPAGFVRQLTDLLDAGEWPDDRKRDRARVISGYLRHQLDSGRKRASA</sequence>
<dbReference type="AlphaFoldDB" id="D3QB07"/>
<evidence type="ECO:0000313" key="1">
    <source>
        <dbReference type="EMBL" id="ADD40824.1"/>
    </source>
</evidence>
<dbReference type="Proteomes" id="UP000000844">
    <property type="component" value="Chromosome"/>
</dbReference>
<organism evidence="1 2">
    <name type="scientific">Stackebrandtia nassauensis (strain DSM 44728 / CIP 108903 / NRRL B-16338 / NBRC 102104 / LLR-40K-21)</name>
    <dbReference type="NCBI Taxonomy" id="446470"/>
    <lineage>
        <taxon>Bacteria</taxon>
        <taxon>Bacillati</taxon>
        <taxon>Actinomycetota</taxon>
        <taxon>Actinomycetes</taxon>
        <taxon>Glycomycetales</taxon>
        <taxon>Glycomycetaceae</taxon>
        <taxon>Stackebrandtia</taxon>
    </lineage>
</organism>
<name>D3QB07_STANL</name>
<gene>
    <name evidence="1" type="ordered locus">Snas_1114</name>
</gene>
<evidence type="ECO:0000313" key="2">
    <source>
        <dbReference type="Proteomes" id="UP000000844"/>
    </source>
</evidence>
<keyword evidence="2" id="KW-1185">Reference proteome</keyword>
<proteinExistence type="predicted"/>